<proteinExistence type="predicted"/>
<feature type="compositionally biased region" description="Polar residues" evidence="1">
    <location>
        <begin position="11"/>
        <end position="20"/>
    </location>
</feature>
<gene>
    <name evidence="2" type="ORF">B0H66DRAFT_486708</name>
</gene>
<evidence type="ECO:0008006" key="4">
    <source>
        <dbReference type="Google" id="ProtNLM"/>
    </source>
</evidence>
<dbReference type="EMBL" id="JAUEDM010000011">
    <property type="protein sequence ID" value="KAK3311887.1"/>
    <property type="molecule type" value="Genomic_DNA"/>
</dbReference>
<protein>
    <recommendedName>
        <fullName evidence="4">Actin-like ATPase domain-containing protein</fullName>
    </recommendedName>
</protein>
<dbReference type="PANTHER" id="PTHR14187:SF82">
    <property type="entry name" value="FAMILY CHAPERONE, PUTATIVE (AFU_ORTHOLOGUE AFUA_7G08575)-RELATED"/>
    <property type="match status" value="1"/>
</dbReference>
<evidence type="ECO:0000313" key="3">
    <source>
        <dbReference type="Proteomes" id="UP001283341"/>
    </source>
</evidence>
<evidence type="ECO:0000313" key="2">
    <source>
        <dbReference type="EMBL" id="KAK3311887.1"/>
    </source>
</evidence>
<reference evidence="2" key="2">
    <citation type="submission" date="2023-06" db="EMBL/GenBank/DDBJ databases">
        <authorList>
            <consortium name="Lawrence Berkeley National Laboratory"/>
            <person name="Haridas S."/>
            <person name="Hensen N."/>
            <person name="Bonometti L."/>
            <person name="Westerberg I."/>
            <person name="Brannstrom I.O."/>
            <person name="Guillou S."/>
            <person name="Cros-Aarteil S."/>
            <person name="Calhoun S."/>
            <person name="Kuo A."/>
            <person name="Mondo S."/>
            <person name="Pangilinan J."/>
            <person name="Riley R."/>
            <person name="Labutti K."/>
            <person name="Andreopoulos B."/>
            <person name="Lipzen A."/>
            <person name="Chen C."/>
            <person name="Yanf M."/>
            <person name="Daum C."/>
            <person name="Ng V."/>
            <person name="Clum A."/>
            <person name="Steindorff A."/>
            <person name="Ohm R."/>
            <person name="Martin F."/>
            <person name="Silar P."/>
            <person name="Natvig D."/>
            <person name="Lalanne C."/>
            <person name="Gautier V."/>
            <person name="Ament-Velasquez S.L."/>
            <person name="Kruys A."/>
            <person name="Hutchinson M.I."/>
            <person name="Powell A.J."/>
            <person name="Barry K."/>
            <person name="Miller A.N."/>
            <person name="Grigoriev I.V."/>
            <person name="Debuchy R."/>
            <person name="Gladieux P."/>
            <person name="Thoren M.H."/>
            <person name="Johannesson H."/>
        </authorList>
    </citation>
    <scope>NUCLEOTIDE SEQUENCE</scope>
    <source>
        <strain evidence="2">CBS 118394</strain>
    </source>
</reference>
<dbReference type="PANTHER" id="PTHR14187">
    <property type="entry name" value="ALPHA KINASE/ELONGATION FACTOR 2 KINASE"/>
    <property type="match status" value="1"/>
</dbReference>
<dbReference type="CDD" id="cd10170">
    <property type="entry name" value="ASKHA_NBD_HSP70"/>
    <property type="match status" value="1"/>
</dbReference>
<reference evidence="2" key="1">
    <citation type="journal article" date="2023" name="Mol. Phylogenet. Evol.">
        <title>Genome-scale phylogeny and comparative genomics of the fungal order Sordariales.</title>
        <authorList>
            <person name="Hensen N."/>
            <person name="Bonometti L."/>
            <person name="Westerberg I."/>
            <person name="Brannstrom I.O."/>
            <person name="Guillou S."/>
            <person name="Cros-Aarteil S."/>
            <person name="Calhoun S."/>
            <person name="Haridas S."/>
            <person name="Kuo A."/>
            <person name="Mondo S."/>
            <person name="Pangilinan J."/>
            <person name="Riley R."/>
            <person name="LaButti K."/>
            <person name="Andreopoulos B."/>
            <person name="Lipzen A."/>
            <person name="Chen C."/>
            <person name="Yan M."/>
            <person name="Daum C."/>
            <person name="Ng V."/>
            <person name="Clum A."/>
            <person name="Steindorff A."/>
            <person name="Ohm R.A."/>
            <person name="Martin F."/>
            <person name="Silar P."/>
            <person name="Natvig D.O."/>
            <person name="Lalanne C."/>
            <person name="Gautier V."/>
            <person name="Ament-Velasquez S.L."/>
            <person name="Kruys A."/>
            <person name="Hutchinson M.I."/>
            <person name="Powell A.J."/>
            <person name="Barry K."/>
            <person name="Miller A.N."/>
            <person name="Grigoriev I.V."/>
            <person name="Debuchy R."/>
            <person name="Gladieux P."/>
            <person name="Hiltunen Thoren M."/>
            <person name="Johannesson H."/>
        </authorList>
    </citation>
    <scope>NUCLEOTIDE SEQUENCE</scope>
    <source>
        <strain evidence="2">CBS 118394</strain>
    </source>
</reference>
<evidence type="ECO:0000256" key="1">
    <source>
        <dbReference type="SAM" id="MobiDB-lite"/>
    </source>
</evidence>
<name>A0AAE0HS78_9PEZI</name>
<dbReference type="Gene3D" id="3.90.640.10">
    <property type="entry name" value="Actin, Chain A, domain 4"/>
    <property type="match status" value="1"/>
</dbReference>
<keyword evidence="3" id="KW-1185">Reference proteome</keyword>
<accession>A0AAE0HS78</accession>
<dbReference type="SUPFAM" id="SSF53067">
    <property type="entry name" value="Actin-like ATPase domain"/>
    <property type="match status" value="2"/>
</dbReference>
<organism evidence="2 3">
    <name type="scientific">Apodospora peruviana</name>
    <dbReference type="NCBI Taxonomy" id="516989"/>
    <lineage>
        <taxon>Eukaryota</taxon>
        <taxon>Fungi</taxon>
        <taxon>Dikarya</taxon>
        <taxon>Ascomycota</taxon>
        <taxon>Pezizomycotina</taxon>
        <taxon>Sordariomycetes</taxon>
        <taxon>Sordariomycetidae</taxon>
        <taxon>Sordariales</taxon>
        <taxon>Lasiosphaeriaceae</taxon>
        <taxon>Apodospora</taxon>
    </lineage>
</organism>
<feature type="region of interest" description="Disordered" evidence="1">
    <location>
        <begin position="1"/>
        <end position="20"/>
    </location>
</feature>
<dbReference type="InterPro" id="IPR043129">
    <property type="entry name" value="ATPase_NBD"/>
</dbReference>
<dbReference type="AlphaFoldDB" id="A0AAE0HS78"/>
<dbReference type="Proteomes" id="UP001283341">
    <property type="component" value="Unassembled WGS sequence"/>
</dbReference>
<dbReference type="Gene3D" id="3.30.420.40">
    <property type="match status" value="2"/>
</dbReference>
<comment type="caution">
    <text evidence="2">The sequence shown here is derived from an EMBL/GenBank/DDBJ whole genome shotgun (WGS) entry which is preliminary data.</text>
</comment>
<sequence>MSGETAYVGGSATSDTGFGSTSEHPWLPFARVPLPSNNPTVPEPELPYADAVLRPNLAGPDEPRVVLGLDYGTTHTGLAFMHQTMERQPSFPNDIHIFDKWTGGGEAGKIPSAISYSKTPRGCKQWGNDIDEQDSNVLLWTKLELQPQKPLKELESLKEALNGLRLIEALREDDNAGVKSDIPLHIIKSPHEVVQDFLQNIAREYYLYMRSRNEFVIHRGNVPVDIVITHPVDWPYEALNKTFRAVVRSFSKRMFPTRRNIYLVPEPEACAVFTVQDMIAPTSKPLLGTDKTFGKGECFVVCDAGGGTVDLVTYRIENLDPLELRKIGVVSGARCGATFIDQAFIKWIESKTTNIGITSNALGTGGHFVLRPQGRTILRRFESCKRQFTGTEMNTLTLPRSTIVDPTFTQCANGLLTITAEDMKRFFEFPVKQTIDLISRQVTNAEVRGEFVSHIFMSGGMSQSEYVLSRVKEWASTHRGSIESPANFDCNVRWTAVAKGAALCGMGVGVNNAILARPSPRHYGISGAELASSWKHADSGIEIAVDEVHGRSMALDQIIWLVSKDDALIPDKPVHASCRIACTFNSAHLGNGSTARLEFCATDMDGPAPTKLFEILAGASTLKFQWVGNRSEQPLT</sequence>